<evidence type="ECO:0000313" key="5">
    <source>
        <dbReference type="Proteomes" id="UP000287853"/>
    </source>
</evidence>
<dbReference type="CDD" id="cd04301">
    <property type="entry name" value="NAT_SF"/>
    <property type="match status" value="1"/>
</dbReference>
<dbReference type="Proteomes" id="UP000287853">
    <property type="component" value="Unassembled WGS sequence"/>
</dbReference>
<dbReference type="InterPro" id="IPR016181">
    <property type="entry name" value="Acyl_CoA_acyltransferase"/>
</dbReference>
<dbReference type="InterPro" id="IPR050832">
    <property type="entry name" value="Bact_Acetyltransf"/>
</dbReference>
<dbReference type="PROSITE" id="PS51186">
    <property type="entry name" value="GNAT"/>
    <property type="match status" value="1"/>
</dbReference>
<dbReference type="SUPFAM" id="SSF55729">
    <property type="entry name" value="Acyl-CoA N-acyltransferases (Nat)"/>
    <property type="match status" value="1"/>
</dbReference>
<evidence type="ECO:0000313" key="4">
    <source>
        <dbReference type="EMBL" id="RWX43878.1"/>
    </source>
</evidence>
<dbReference type="PANTHER" id="PTHR43877">
    <property type="entry name" value="AMINOALKYLPHOSPHONATE N-ACETYLTRANSFERASE-RELATED-RELATED"/>
    <property type="match status" value="1"/>
</dbReference>
<feature type="domain" description="N-acetyltransferase" evidence="3">
    <location>
        <begin position="8"/>
        <end position="156"/>
    </location>
</feature>
<dbReference type="GO" id="GO:0005840">
    <property type="term" value="C:ribosome"/>
    <property type="evidence" value="ECO:0007669"/>
    <property type="project" value="UniProtKB-KW"/>
</dbReference>
<comment type="caution">
    <text evidence="4">The sequence shown here is derived from an EMBL/GenBank/DDBJ whole genome shotgun (WGS) entry which is preliminary data.</text>
</comment>
<dbReference type="AlphaFoldDB" id="A0A444ISJ0"/>
<dbReference type="EMBL" id="MTKO01000107">
    <property type="protein sequence ID" value="RWX43878.1"/>
    <property type="molecule type" value="Genomic_DNA"/>
</dbReference>
<reference evidence="4 5" key="1">
    <citation type="submission" date="2017-01" db="EMBL/GenBank/DDBJ databases">
        <title>The cable genome- insights into the physiology and evolution of filamentous bacteria capable of sulfide oxidation via long distance electron transfer.</title>
        <authorList>
            <person name="Schreiber L."/>
            <person name="Bjerg J.T."/>
            <person name="Boggild A."/>
            <person name="Van De Vossenberg J."/>
            <person name="Meysman F."/>
            <person name="Nielsen L.P."/>
            <person name="Schramm A."/>
            <person name="Kjeldsen K.U."/>
        </authorList>
    </citation>
    <scope>NUCLEOTIDE SEQUENCE [LARGE SCALE GENOMIC DNA]</scope>
    <source>
        <strain evidence="4">MCF</strain>
    </source>
</reference>
<dbReference type="GO" id="GO:0016747">
    <property type="term" value="F:acyltransferase activity, transferring groups other than amino-acyl groups"/>
    <property type="evidence" value="ECO:0007669"/>
    <property type="project" value="InterPro"/>
</dbReference>
<evidence type="ECO:0000256" key="2">
    <source>
        <dbReference type="ARBA" id="ARBA00023315"/>
    </source>
</evidence>
<keyword evidence="1" id="KW-0808">Transferase</keyword>
<evidence type="ECO:0000259" key="3">
    <source>
        <dbReference type="PROSITE" id="PS51186"/>
    </source>
</evidence>
<keyword evidence="4" id="KW-0687">Ribonucleoprotein</keyword>
<dbReference type="Pfam" id="PF00583">
    <property type="entry name" value="Acetyltransf_1"/>
    <property type="match status" value="1"/>
</dbReference>
<keyword evidence="2" id="KW-0012">Acyltransferase</keyword>
<dbReference type="Gene3D" id="3.40.630.30">
    <property type="match status" value="1"/>
</dbReference>
<keyword evidence="5" id="KW-1185">Reference proteome</keyword>
<sequence>MPDIAGKILIRGAREEDLTGLVFLLEVLFSIEKDFNFNADKQKRGLRLLVQRPDTAVLVAERQGRIIGMCTAQLLISTAEGGLSTLVEDVVILPAWQAQGTGKRLMDAIAEWSALQGATRIQLLADRNNTRALGFYNRIGYRPTDLICLRKTKGVG</sequence>
<organism evidence="4 5">
    <name type="scientific">Candidatus Electrothrix aarhusensis</name>
    <dbReference type="NCBI Taxonomy" id="1859131"/>
    <lineage>
        <taxon>Bacteria</taxon>
        <taxon>Pseudomonadati</taxon>
        <taxon>Thermodesulfobacteriota</taxon>
        <taxon>Desulfobulbia</taxon>
        <taxon>Desulfobulbales</taxon>
        <taxon>Desulfobulbaceae</taxon>
        <taxon>Candidatus Electrothrix</taxon>
    </lineage>
</organism>
<gene>
    <name evidence="4" type="ORF">H206_02372</name>
</gene>
<dbReference type="InterPro" id="IPR000182">
    <property type="entry name" value="GNAT_dom"/>
</dbReference>
<evidence type="ECO:0000256" key="1">
    <source>
        <dbReference type="ARBA" id="ARBA00022679"/>
    </source>
</evidence>
<name>A0A444ISJ0_9BACT</name>
<proteinExistence type="predicted"/>
<protein>
    <submittedName>
        <fullName evidence="4">Ribosomal protein S18 acetylase RimI</fullName>
    </submittedName>
</protein>
<keyword evidence="4" id="KW-0689">Ribosomal protein</keyword>
<accession>A0A444ISJ0</accession>